<name>A0A238VET0_9ACTN</name>
<gene>
    <name evidence="1" type="ORF">SAMN06272737_10367</name>
</gene>
<dbReference type="AlphaFoldDB" id="A0A238VET0"/>
<dbReference type="RefSeq" id="WP_176445396.1">
    <property type="nucleotide sequence ID" value="NZ_FZNO01000003.1"/>
</dbReference>
<evidence type="ECO:0000313" key="2">
    <source>
        <dbReference type="Proteomes" id="UP000198403"/>
    </source>
</evidence>
<accession>A0A238VET0</accession>
<reference evidence="1 2" key="1">
    <citation type="submission" date="2017-06" db="EMBL/GenBank/DDBJ databases">
        <authorList>
            <person name="Kim H.J."/>
            <person name="Triplett B.A."/>
        </authorList>
    </citation>
    <scope>NUCLEOTIDE SEQUENCE [LARGE SCALE GENOMIC DNA]</scope>
    <source>
        <strain evidence="1 2">DSM 44272</strain>
    </source>
</reference>
<dbReference type="Proteomes" id="UP000198403">
    <property type="component" value="Unassembled WGS sequence"/>
</dbReference>
<evidence type="ECO:0000313" key="1">
    <source>
        <dbReference type="EMBL" id="SNR32912.1"/>
    </source>
</evidence>
<proteinExistence type="predicted"/>
<dbReference type="EMBL" id="FZNO01000003">
    <property type="protein sequence ID" value="SNR32912.1"/>
    <property type="molecule type" value="Genomic_DNA"/>
</dbReference>
<organism evidence="1 2">
    <name type="scientific">Blastococcus mobilis</name>
    <dbReference type="NCBI Taxonomy" id="1938746"/>
    <lineage>
        <taxon>Bacteria</taxon>
        <taxon>Bacillati</taxon>
        <taxon>Actinomycetota</taxon>
        <taxon>Actinomycetes</taxon>
        <taxon>Geodermatophilales</taxon>
        <taxon>Geodermatophilaceae</taxon>
        <taxon>Blastococcus</taxon>
    </lineage>
</organism>
<keyword evidence="2" id="KW-1185">Reference proteome</keyword>
<sequence length="108" mass="11831">MSAGISLWTRQPSTVEALQLVELRDLHAAELWLRGHGLESAHRHPALAGRGLLVPAGPGGIFTIAKLGQWLTRDRVTGDFAVPDDRTFRRVHTPLPHDELTALVDATQ</sequence>
<protein>
    <submittedName>
        <fullName evidence="1">Uncharacterized protein</fullName>
    </submittedName>
</protein>